<dbReference type="AlphaFoldDB" id="F4KXI1"/>
<dbReference type="Proteomes" id="UP000008461">
    <property type="component" value="Chromosome"/>
</dbReference>
<feature type="binding site" evidence="8">
    <location>
        <position position="9"/>
    </location>
    <ligand>
        <name>Mg(2+)</name>
        <dbReference type="ChEBI" id="CHEBI:18420"/>
    </ligand>
</feature>
<dbReference type="KEGG" id="hhy:Halhy_2479"/>
<feature type="binding site" evidence="8">
    <location>
        <position position="97"/>
    </location>
    <ligand>
        <name>Mg(2+)</name>
        <dbReference type="ChEBI" id="CHEBI:18420"/>
    </ligand>
</feature>
<keyword evidence="6 8" id="KW-0460">Magnesium</keyword>
<dbReference type="InterPro" id="IPR002716">
    <property type="entry name" value="PIN_dom"/>
</dbReference>
<dbReference type="CDD" id="cd09881">
    <property type="entry name" value="PIN_VapC4-5_FitB-like"/>
    <property type="match status" value="1"/>
</dbReference>
<evidence type="ECO:0000256" key="5">
    <source>
        <dbReference type="ARBA" id="ARBA00022801"/>
    </source>
</evidence>
<protein>
    <recommendedName>
        <fullName evidence="8">Ribonuclease VapC</fullName>
        <shortName evidence="8">RNase VapC</shortName>
        <ecNumber evidence="8">3.1.-.-</ecNumber>
    </recommendedName>
    <alternativeName>
        <fullName evidence="8">Toxin VapC</fullName>
    </alternativeName>
</protein>
<keyword evidence="2 8" id="KW-1277">Toxin-antitoxin system</keyword>
<evidence type="ECO:0000256" key="8">
    <source>
        <dbReference type="HAMAP-Rule" id="MF_00265"/>
    </source>
</evidence>
<dbReference type="eggNOG" id="COG1487">
    <property type="taxonomic scope" value="Bacteria"/>
</dbReference>
<dbReference type="PANTHER" id="PTHR33653:SF1">
    <property type="entry name" value="RIBONUCLEASE VAPC2"/>
    <property type="match status" value="1"/>
</dbReference>
<feature type="domain" description="PIN" evidence="9">
    <location>
        <begin position="6"/>
        <end position="123"/>
    </location>
</feature>
<dbReference type="Pfam" id="PF01850">
    <property type="entry name" value="PIN"/>
    <property type="match status" value="1"/>
</dbReference>
<evidence type="ECO:0000259" key="9">
    <source>
        <dbReference type="Pfam" id="PF01850"/>
    </source>
</evidence>
<keyword evidence="3 8" id="KW-0540">Nuclease</keyword>
<reference evidence="10 11" key="1">
    <citation type="journal article" date="2011" name="Stand. Genomic Sci.">
        <title>Complete genome sequence of Haliscomenobacter hydrossis type strain (O).</title>
        <authorList>
            <consortium name="US DOE Joint Genome Institute (JGI-PGF)"/>
            <person name="Daligault H."/>
            <person name="Lapidus A."/>
            <person name="Zeytun A."/>
            <person name="Nolan M."/>
            <person name="Lucas S."/>
            <person name="Del Rio T.G."/>
            <person name="Tice H."/>
            <person name="Cheng J.F."/>
            <person name="Tapia R."/>
            <person name="Han C."/>
            <person name="Goodwin L."/>
            <person name="Pitluck S."/>
            <person name="Liolios K."/>
            <person name="Pagani I."/>
            <person name="Ivanova N."/>
            <person name="Huntemann M."/>
            <person name="Mavromatis K."/>
            <person name="Mikhailova N."/>
            <person name="Pati A."/>
            <person name="Chen A."/>
            <person name="Palaniappan K."/>
            <person name="Land M."/>
            <person name="Hauser L."/>
            <person name="Brambilla E.M."/>
            <person name="Rohde M."/>
            <person name="Verbarg S."/>
            <person name="Goker M."/>
            <person name="Bristow J."/>
            <person name="Eisen J.A."/>
            <person name="Markowitz V."/>
            <person name="Hugenholtz P."/>
            <person name="Kyrpides N.C."/>
            <person name="Klenk H.P."/>
            <person name="Woyke T."/>
        </authorList>
    </citation>
    <scope>NUCLEOTIDE SEQUENCE [LARGE SCALE GENOMIC DNA]</scope>
    <source>
        <strain evidence="11">ATCC 27775 / DSM 1100 / LMG 10767 / O</strain>
    </source>
</reference>
<proteinExistence type="inferred from homology"/>
<dbReference type="HOGENOM" id="CLU_118482_3_1_10"/>
<dbReference type="GO" id="GO:0000287">
    <property type="term" value="F:magnesium ion binding"/>
    <property type="evidence" value="ECO:0007669"/>
    <property type="project" value="UniProtKB-UniRule"/>
</dbReference>
<keyword evidence="5 8" id="KW-0378">Hydrolase</keyword>
<dbReference type="EMBL" id="CP002691">
    <property type="protein sequence ID" value="AEE50352.1"/>
    <property type="molecule type" value="Genomic_DNA"/>
</dbReference>
<comment type="similarity">
    <text evidence="7 8">Belongs to the PINc/VapC protein family.</text>
</comment>
<evidence type="ECO:0000256" key="7">
    <source>
        <dbReference type="ARBA" id="ARBA00038093"/>
    </source>
</evidence>
<comment type="function">
    <text evidence="8">Toxic component of a toxin-antitoxin (TA) system. An RNase.</text>
</comment>
<dbReference type="GO" id="GO:0090729">
    <property type="term" value="F:toxin activity"/>
    <property type="evidence" value="ECO:0007669"/>
    <property type="project" value="UniProtKB-KW"/>
</dbReference>
<dbReference type="PANTHER" id="PTHR33653">
    <property type="entry name" value="RIBONUCLEASE VAPC2"/>
    <property type="match status" value="1"/>
</dbReference>
<sequence>MESSGVLVDTSIVIDYLRSHNRAQTNFIKLFKDNRLYLSTISVFELLNGSTSEAKRLDVETVCVEINILDFNIDTAKIASEIYRDLRTKNQLIEFRDILIAASALQYDLPLATLNRKHFERVNGVIIL</sequence>
<dbReference type="Gene3D" id="3.40.50.1010">
    <property type="entry name" value="5'-nuclease"/>
    <property type="match status" value="1"/>
</dbReference>
<evidence type="ECO:0000256" key="1">
    <source>
        <dbReference type="ARBA" id="ARBA00001946"/>
    </source>
</evidence>
<dbReference type="InterPro" id="IPR029060">
    <property type="entry name" value="PIN-like_dom_sf"/>
</dbReference>
<dbReference type="GO" id="GO:0004540">
    <property type="term" value="F:RNA nuclease activity"/>
    <property type="evidence" value="ECO:0007669"/>
    <property type="project" value="InterPro"/>
</dbReference>
<dbReference type="InterPro" id="IPR050556">
    <property type="entry name" value="Type_II_TA_system_RNase"/>
</dbReference>
<dbReference type="InterPro" id="IPR022907">
    <property type="entry name" value="VapC_family"/>
</dbReference>
<evidence type="ECO:0000256" key="4">
    <source>
        <dbReference type="ARBA" id="ARBA00022723"/>
    </source>
</evidence>
<dbReference type="EC" id="3.1.-.-" evidence="8"/>
<dbReference type="STRING" id="760192.Halhy_2479"/>
<dbReference type="SUPFAM" id="SSF88723">
    <property type="entry name" value="PIN domain-like"/>
    <property type="match status" value="1"/>
</dbReference>
<reference key="2">
    <citation type="submission" date="2011-04" db="EMBL/GenBank/DDBJ databases">
        <title>Complete sequence of chromosome of Haliscomenobacter hydrossis DSM 1100.</title>
        <authorList>
            <consortium name="US DOE Joint Genome Institute (JGI-PGF)"/>
            <person name="Lucas S."/>
            <person name="Han J."/>
            <person name="Lapidus A."/>
            <person name="Bruce D."/>
            <person name="Goodwin L."/>
            <person name="Pitluck S."/>
            <person name="Peters L."/>
            <person name="Kyrpides N."/>
            <person name="Mavromatis K."/>
            <person name="Ivanova N."/>
            <person name="Ovchinnikova G."/>
            <person name="Pagani I."/>
            <person name="Daligault H."/>
            <person name="Detter J.C."/>
            <person name="Han C."/>
            <person name="Land M."/>
            <person name="Hauser L."/>
            <person name="Markowitz V."/>
            <person name="Cheng J.-F."/>
            <person name="Hugenholtz P."/>
            <person name="Woyke T."/>
            <person name="Wu D."/>
            <person name="Verbarg S."/>
            <person name="Frueling A."/>
            <person name="Brambilla E."/>
            <person name="Klenk H.-P."/>
            <person name="Eisen J.A."/>
        </authorList>
    </citation>
    <scope>NUCLEOTIDE SEQUENCE</scope>
    <source>
        <strain>DSM 1100</strain>
    </source>
</reference>
<organism evidence="10 11">
    <name type="scientific">Haliscomenobacter hydrossis (strain ATCC 27775 / DSM 1100 / LMG 10767 / O)</name>
    <dbReference type="NCBI Taxonomy" id="760192"/>
    <lineage>
        <taxon>Bacteria</taxon>
        <taxon>Pseudomonadati</taxon>
        <taxon>Bacteroidota</taxon>
        <taxon>Saprospiria</taxon>
        <taxon>Saprospirales</taxon>
        <taxon>Haliscomenobacteraceae</taxon>
        <taxon>Haliscomenobacter</taxon>
    </lineage>
</organism>
<gene>
    <name evidence="8" type="primary">vapC</name>
    <name evidence="10" type="ordered locus">Halhy_2479</name>
</gene>
<evidence type="ECO:0000313" key="10">
    <source>
        <dbReference type="EMBL" id="AEE50352.1"/>
    </source>
</evidence>
<comment type="cofactor">
    <cofactor evidence="1 8">
        <name>Mg(2+)</name>
        <dbReference type="ChEBI" id="CHEBI:18420"/>
    </cofactor>
</comment>
<dbReference type="OrthoDB" id="9804823at2"/>
<dbReference type="RefSeq" id="WP_013764901.1">
    <property type="nucleotide sequence ID" value="NC_015510.1"/>
</dbReference>
<accession>F4KXI1</accession>
<evidence type="ECO:0000256" key="6">
    <source>
        <dbReference type="ARBA" id="ARBA00022842"/>
    </source>
</evidence>
<evidence type="ECO:0000256" key="3">
    <source>
        <dbReference type="ARBA" id="ARBA00022722"/>
    </source>
</evidence>
<dbReference type="GO" id="GO:0016787">
    <property type="term" value="F:hydrolase activity"/>
    <property type="evidence" value="ECO:0007669"/>
    <property type="project" value="UniProtKB-KW"/>
</dbReference>
<dbReference type="HAMAP" id="MF_00265">
    <property type="entry name" value="VapC_Nob1"/>
    <property type="match status" value="1"/>
</dbReference>
<keyword evidence="11" id="KW-1185">Reference proteome</keyword>
<keyword evidence="8" id="KW-0800">Toxin</keyword>
<evidence type="ECO:0000313" key="11">
    <source>
        <dbReference type="Proteomes" id="UP000008461"/>
    </source>
</evidence>
<name>F4KXI1_HALH1</name>
<keyword evidence="4 8" id="KW-0479">Metal-binding</keyword>
<evidence type="ECO:0000256" key="2">
    <source>
        <dbReference type="ARBA" id="ARBA00022649"/>
    </source>
</evidence>